<dbReference type="RefSeq" id="WP_216692693.1">
    <property type="nucleotide sequence ID" value="NZ_CP076680.1"/>
</dbReference>
<dbReference type="GO" id="GO:0006310">
    <property type="term" value="P:DNA recombination"/>
    <property type="evidence" value="ECO:0007669"/>
    <property type="project" value="InterPro"/>
</dbReference>
<reference evidence="4 5" key="1">
    <citation type="submission" date="2021-06" db="EMBL/GenBank/DDBJ databases">
        <title>Ulceroglandular infection and bacteremia caused by Francisella salimarina in an immunocompromised patient, France.</title>
        <authorList>
            <person name="Hennebique A."/>
            <person name="Caspar Y."/>
            <person name="Maurin M."/>
            <person name="Boisset S."/>
            <person name="Pelloux I."/>
            <person name="Gallego-Hernanz M.P."/>
            <person name="Burucoa C."/>
            <person name="Cazenave-Roblot F."/>
            <person name="Plouzeau C."/>
            <person name="Rammaert B."/>
        </authorList>
    </citation>
    <scope>NUCLEOTIDE SEQUENCE [LARGE SCALE GENOMIC DNA]</scope>
    <source>
        <strain evidence="4 5">CHUGA-F75</strain>
    </source>
</reference>
<comment type="similarity">
    <text evidence="1">Belongs to the 'phage' integrase family.</text>
</comment>
<dbReference type="PROSITE" id="PS51898">
    <property type="entry name" value="TYR_RECOMBINASE"/>
    <property type="match status" value="1"/>
</dbReference>
<dbReference type="InterPro" id="IPR002104">
    <property type="entry name" value="Integrase_catalytic"/>
</dbReference>
<protein>
    <submittedName>
        <fullName evidence="4">Integrase arm-type DNA-binding domain-containing protein</fullName>
    </submittedName>
</protein>
<dbReference type="Pfam" id="PF13356">
    <property type="entry name" value="Arm-DNA-bind_3"/>
    <property type="match status" value="1"/>
</dbReference>
<dbReference type="Pfam" id="PF22022">
    <property type="entry name" value="Phage_int_M"/>
    <property type="match status" value="1"/>
</dbReference>
<gene>
    <name evidence="4" type="ORF">KQR59_04030</name>
</gene>
<feature type="domain" description="Tyr recombinase" evidence="3">
    <location>
        <begin position="229"/>
        <end position="423"/>
    </location>
</feature>
<accession>A0AAJ4NQH2</accession>
<dbReference type="CDD" id="cd00801">
    <property type="entry name" value="INT_P4_C"/>
    <property type="match status" value="1"/>
</dbReference>
<dbReference type="EMBL" id="CP076680">
    <property type="protein sequence ID" value="QWV00059.1"/>
    <property type="molecule type" value="Genomic_DNA"/>
</dbReference>
<sequence length="431" mass="49276">MRIPKTLSHKEVEALKKTTKGPRQLCSVGGIEGLHLQITNSGAKSWIFKYTALGTGTNGIKQKRKEMGLGSFPLVKLKDAREYAKECRLLLLNGVDPIADRKAKLDTINQEEQKKQITFEYVTRLWLEKKSQEWKNPKDFPRWTRAFERNIFPTLGKMPISEITHTHITETLKPIWTEIHDTSTKLRSYISNIFDFAIASSLYNELNPTPSKKQIEVLLPSGKLTQKINHHPALPYNQLPNFIKNLKAEGSIPSLALEFAILTASRFGQIAKASWDQFDFKKNVWIIPAEIMKGSASKAKPHIIPLSKRAIDVLNKVKKLANNKLVFPNSQGNQISDKALKNVILNLHENLKKRNTDSKGYIDPVYNKVITQHGFRSTFLNWVTEKSNYPLHVGRMALAHEIEDKVEAAYRRGNLLEKRALLMEEWAQYMN</sequence>
<proteinExistence type="inferred from homology"/>
<keyword evidence="5" id="KW-1185">Reference proteome</keyword>
<keyword evidence="2" id="KW-0229">DNA integration</keyword>
<keyword evidence="4" id="KW-0238">DNA-binding</keyword>
<evidence type="ECO:0000313" key="4">
    <source>
        <dbReference type="EMBL" id="QWV00059.1"/>
    </source>
</evidence>
<dbReference type="InterPro" id="IPR025166">
    <property type="entry name" value="Integrase_DNA_bind_dom"/>
</dbReference>
<dbReference type="PANTHER" id="PTHR30629">
    <property type="entry name" value="PROPHAGE INTEGRASE"/>
    <property type="match status" value="1"/>
</dbReference>
<dbReference type="GO" id="GO:0003677">
    <property type="term" value="F:DNA binding"/>
    <property type="evidence" value="ECO:0007669"/>
    <property type="project" value="UniProtKB-KW"/>
</dbReference>
<evidence type="ECO:0000313" key="5">
    <source>
        <dbReference type="Proteomes" id="UP000683421"/>
    </source>
</evidence>
<dbReference type="InterPro" id="IPR053876">
    <property type="entry name" value="Phage_int_M"/>
</dbReference>
<evidence type="ECO:0000256" key="1">
    <source>
        <dbReference type="ARBA" id="ARBA00008857"/>
    </source>
</evidence>
<dbReference type="Pfam" id="PF00589">
    <property type="entry name" value="Phage_integrase"/>
    <property type="match status" value="1"/>
</dbReference>
<dbReference type="AlphaFoldDB" id="A0AAJ4NQH2"/>
<name>A0AAJ4NQH2_9GAMM</name>
<organism evidence="4 5">
    <name type="scientific">Francisella salimarina</name>
    <dbReference type="NCBI Taxonomy" id="2599927"/>
    <lineage>
        <taxon>Bacteria</taxon>
        <taxon>Pseudomonadati</taxon>
        <taxon>Pseudomonadota</taxon>
        <taxon>Gammaproteobacteria</taxon>
        <taxon>Thiotrichales</taxon>
        <taxon>Francisellaceae</taxon>
        <taxon>Francisella</taxon>
    </lineage>
</organism>
<dbReference type="GO" id="GO:0015074">
    <property type="term" value="P:DNA integration"/>
    <property type="evidence" value="ECO:0007669"/>
    <property type="project" value="UniProtKB-KW"/>
</dbReference>
<dbReference type="InterPro" id="IPR050808">
    <property type="entry name" value="Phage_Integrase"/>
</dbReference>
<dbReference type="Proteomes" id="UP000683421">
    <property type="component" value="Chromosome"/>
</dbReference>
<evidence type="ECO:0000259" key="3">
    <source>
        <dbReference type="PROSITE" id="PS51898"/>
    </source>
</evidence>
<dbReference type="PANTHER" id="PTHR30629:SF2">
    <property type="entry name" value="PROPHAGE INTEGRASE INTS-RELATED"/>
    <property type="match status" value="1"/>
</dbReference>
<dbReference type="KEGG" id="fsr:KQR59_04030"/>
<evidence type="ECO:0000256" key="2">
    <source>
        <dbReference type="ARBA" id="ARBA00022908"/>
    </source>
</evidence>